<sequence length="175" mass="18973">MKTSSHLNSYQRAVLSQLGIQSWVYRDDIPLQVTLNESESPANSSPASLNADIGDSHATQSSVSQVDGDSSVATDTSKLSLGGKPLCLFDASELPPWLLQDLMLCTSLTHSDLVFDASVSLASVYEKYTDVGWVLLKDKLTTTNTVAHVPAQFVLSDTGLTATDKKRLWQQLQSI</sequence>
<dbReference type="Proteomes" id="UP001652504">
    <property type="component" value="Unassembled WGS sequence"/>
</dbReference>
<comment type="caution">
    <text evidence="1">The sequence shown here is derived from an EMBL/GenBank/DDBJ whole genome shotgun (WGS) entry which is preliminary data.</text>
</comment>
<evidence type="ECO:0000313" key="2">
    <source>
        <dbReference type="Proteomes" id="UP001652504"/>
    </source>
</evidence>
<name>A0ABT3ABP8_9ALTE</name>
<proteinExistence type="predicted"/>
<reference evidence="1 2" key="1">
    <citation type="submission" date="2022-10" db="EMBL/GenBank/DDBJ databases">
        <title>Aestuariibacter sp. AA17 isolated from Montipora capitata coral fragment.</title>
        <authorList>
            <person name="Emsley S.A."/>
            <person name="Pfannmuller K.M."/>
            <person name="Loughran R.M."/>
            <person name="Shlafstein M."/>
            <person name="Papke E."/>
            <person name="Saw J.H."/>
            <person name="Ushijima B."/>
            <person name="Videau P."/>
        </authorList>
    </citation>
    <scope>NUCLEOTIDE SEQUENCE [LARGE SCALE GENOMIC DNA]</scope>
    <source>
        <strain evidence="1 2">AA17</strain>
    </source>
</reference>
<evidence type="ECO:0000313" key="1">
    <source>
        <dbReference type="EMBL" id="MCV2886083.1"/>
    </source>
</evidence>
<organism evidence="1 2">
    <name type="scientific">Fluctibacter corallii</name>
    <dbReference type="NCBI Taxonomy" id="2984329"/>
    <lineage>
        <taxon>Bacteria</taxon>
        <taxon>Pseudomonadati</taxon>
        <taxon>Pseudomonadota</taxon>
        <taxon>Gammaproteobacteria</taxon>
        <taxon>Alteromonadales</taxon>
        <taxon>Alteromonadaceae</taxon>
        <taxon>Fluctibacter</taxon>
    </lineage>
</organism>
<protein>
    <recommendedName>
        <fullName evidence="3">DNA polymerase III subunit psi</fullName>
    </recommendedName>
</protein>
<keyword evidence="2" id="KW-1185">Reference proteome</keyword>
<dbReference type="EMBL" id="JAOWKX010000008">
    <property type="protein sequence ID" value="MCV2886083.1"/>
    <property type="molecule type" value="Genomic_DNA"/>
</dbReference>
<dbReference type="RefSeq" id="WP_263713370.1">
    <property type="nucleotide sequence ID" value="NZ_JAOWKX010000008.1"/>
</dbReference>
<gene>
    <name evidence="1" type="ORF">OE749_15420</name>
</gene>
<evidence type="ECO:0008006" key="3">
    <source>
        <dbReference type="Google" id="ProtNLM"/>
    </source>
</evidence>
<accession>A0ABT3ABP8</accession>